<evidence type="ECO:0000313" key="2">
    <source>
        <dbReference type="Proteomes" id="UP001219525"/>
    </source>
</evidence>
<accession>A0AAD6YFR7</accession>
<sequence length="371" mass="41692">MPEEIYAQFTEDKAASQPIQCGRIDCGQMINPGDPRHVIRNRNPNGLRKIVCDGCRRYYLTQPTTVRVDTRQPTIAAQAQEIHRNVIDARGKDATRSQRRVTAIPEHPVHQGSASMPPPPVPLGYPHVAVPSSWGRSMSFPAPPSQWNGTSSHVYPRGYSDAHAHYPAQREAWASRAYQSSPAETIGIIMQVLREIPGKFKGQIIQNLVEGKPNIPASATPPYLIGRVIETMKPKLMAVTRGYPFDYNRLIIREVAGWIDLAGESPDHPYFYDRCLVNPSIKAKDKGRVFKKPKNPFILALVIDSEQWEKYLDYAVELDAEEVIRENELSMLVHPAWRDPRPCAALIKASIYSQWAPMAEEPLGVLPHHGM</sequence>
<proteinExistence type="predicted"/>
<name>A0AAD6YFR7_9AGAR</name>
<dbReference type="AlphaFoldDB" id="A0AAD6YFR7"/>
<organism evidence="1 2">
    <name type="scientific">Mycena pura</name>
    <dbReference type="NCBI Taxonomy" id="153505"/>
    <lineage>
        <taxon>Eukaryota</taxon>
        <taxon>Fungi</taxon>
        <taxon>Dikarya</taxon>
        <taxon>Basidiomycota</taxon>
        <taxon>Agaricomycotina</taxon>
        <taxon>Agaricomycetes</taxon>
        <taxon>Agaricomycetidae</taxon>
        <taxon>Agaricales</taxon>
        <taxon>Marasmiineae</taxon>
        <taxon>Mycenaceae</taxon>
        <taxon>Mycena</taxon>
    </lineage>
</organism>
<protein>
    <submittedName>
        <fullName evidence="1">Uncharacterized protein</fullName>
    </submittedName>
</protein>
<comment type="caution">
    <text evidence="1">The sequence shown here is derived from an EMBL/GenBank/DDBJ whole genome shotgun (WGS) entry which is preliminary data.</text>
</comment>
<reference evidence="1" key="1">
    <citation type="submission" date="2023-03" db="EMBL/GenBank/DDBJ databases">
        <title>Massive genome expansion in bonnet fungi (Mycena s.s.) driven by repeated elements and novel gene families across ecological guilds.</title>
        <authorList>
            <consortium name="Lawrence Berkeley National Laboratory"/>
            <person name="Harder C.B."/>
            <person name="Miyauchi S."/>
            <person name="Viragh M."/>
            <person name="Kuo A."/>
            <person name="Thoen E."/>
            <person name="Andreopoulos B."/>
            <person name="Lu D."/>
            <person name="Skrede I."/>
            <person name="Drula E."/>
            <person name="Henrissat B."/>
            <person name="Morin E."/>
            <person name="Kohler A."/>
            <person name="Barry K."/>
            <person name="LaButti K."/>
            <person name="Morin E."/>
            <person name="Salamov A."/>
            <person name="Lipzen A."/>
            <person name="Mereny Z."/>
            <person name="Hegedus B."/>
            <person name="Baldrian P."/>
            <person name="Stursova M."/>
            <person name="Weitz H."/>
            <person name="Taylor A."/>
            <person name="Grigoriev I.V."/>
            <person name="Nagy L.G."/>
            <person name="Martin F."/>
            <person name="Kauserud H."/>
        </authorList>
    </citation>
    <scope>NUCLEOTIDE SEQUENCE</scope>
    <source>
        <strain evidence="1">9144</strain>
    </source>
</reference>
<keyword evidence="2" id="KW-1185">Reference proteome</keyword>
<gene>
    <name evidence="1" type="ORF">GGX14DRAFT_392581</name>
</gene>
<evidence type="ECO:0000313" key="1">
    <source>
        <dbReference type="EMBL" id="KAJ7214557.1"/>
    </source>
</evidence>
<dbReference type="EMBL" id="JARJCW010000019">
    <property type="protein sequence ID" value="KAJ7214557.1"/>
    <property type="molecule type" value="Genomic_DNA"/>
</dbReference>
<dbReference type="Proteomes" id="UP001219525">
    <property type="component" value="Unassembled WGS sequence"/>
</dbReference>